<dbReference type="EMBL" id="AOHW01000056">
    <property type="protein sequence ID" value="ELY35555.1"/>
    <property type="molecule type" value="Genomic_DNA"/>
</dbReference>
<sequence>MERGDGDPKNDSAVHSECDPAGTVPRATIILKRRACVRSDDEMHRVTRQSHARILVYLREIAGEDATSVVQLRQ</sequence>
<name>L9VEE2_9EURY</name>
<comment type="caution">
    <text evidence="2">The sequence shown here is derived from an EMBL/GenBank/DDBJ whole genome shotgun (WGS) entry which is preliminary data.</text>
</comment>
<evidence type="ECO:0000256" key="1">
    <source>
        <dbReference type="SAM" id="MobiDB-lite"/>
    </source>
</evidence>
<evidence type="ECO:0000313" key="3">
    <source>
        <dbReference type="Proteomes" id="UP000011599"/>
    </source>
</evidence>
<reference evidence="2 3" key="1">
    <citation type="journal article" date="2014" name="PLoS Genet.">
        <title>Phylogenetically driven sequencing of extremely halophilic archaea reveals strategies for static and dynamic osmo-response.</title>
        <authorList>
            <person name="Becker E.A."/>
            <person name="Seitzer P.M."/>
            <person name="Tritt A."/>
            <person name="Larsen D."/>
            <person name="Krusor M."/>
            <person name="Yao A.I."/>
            <person name="Wu D."/>
            <person name="Madern D."/>
            <person name="Eisen J.A."/>
            <person name="Darling A.E."/>
            <person name="Facciotti M.T."/>
        </authorList>
    </citation>
    <scope>NUCLEOTIDE SEQUENCE [LARGE SCALE GENOMIC DNA]</scope>
    <source>
        <strain evidence="2 3">GA33</strain>
    </source>
</reference>
<accession>L9VEE2</accession>
<protein>
    <submittedName>
        <fullName evidence="2">Uncharacterized protein</fullName>
    </submittedName>
</protein>
<keyword evidence="3" id="KW-1185">Reference proteome</keyword>
<dbReference type="Proteomes" id="UP000011599">
    <property type="component" value="Unassembled WGS sequence"/>
</dbReference>
<organism evidence="2 3">
    <name type="scientific">Natronorubrum tibetense GA33</name>
    <dbReference type="NCBI Taxonomy" id="1114856"/>
    <lineage>
        <taxon>Archaea</taxon>
        <taxon>Methanobacteriati</taxon>
        <taxon>Methanobacteriota</taxon>
        <taxon>Stenosarchaea group</taxon>
        <taxon>Halobacteria</taxon>
        <taxon>Halobacteriales</taxon>
        <taxon>Natrialbaceae</taxon>
        <taxon>Natronorubrum</taxon>
    </lineage>
</organism>
<feature type="compositionally biased region" description="Basic and acidic residues" evidence="1">
    <location>
        <begin position="1"/>
        <end position="18"/>
    </location>
</feature>
<evidence type="ECO:0000313" key="2">
    <source>
        <dbReference type="EMBL" id="ELY35555.1"/>
    </source>
</evidence>
<feature type="region of interest" description="Disordered" evidence="1">
    <location>
        <begin position="1"/>
        <end position="20"/>
    </location>
</feature>
<gene>
    <name evidence="2" type="ORF">C496_23301</name>
</gene>
<dbReference type="AlphaFoldDB" id="L9VEE2"/>
<proteinExistence type="predicted"/>